<keyword evidence="1" id="KW-0802">TPR repeat</keyword>
<dbReference type="Gene3D" id="1.25.40.10">
    <property type="entry name" value="Tetratricopeptide repeat domain"/>
    <property type="match status" value="1"/>
</dbReference>
<evidence type="ECO:0000259" key="3">
    <source>
        <dbReference type="PROSITE" id="PS50125"/>
    </source>
</evidence>
<dbReference type="EMBL" id="JAVIIP010000006">
    <property type="protein sequence ID" value="MDX8538606.1"/>
    <property type="molecule type" value="Genomic_DNA"/>
</dbReference>
<keyword evidence="2" id="KW-1133">Transmembrane helix</keyword>
<gene>
    <name evidence="4" type="ORF">RFM23_13380</name>
</gene>
<keyword evidence="2" id="KW-0812">Transmembrane</keyword>
<dbReference type="Pfam" id="PF13181">
    <property type="entry name" value="TPR_8"/>
    <property type="match status" value="2"/>
</dbReference>
<evidence type="ECO:0000256" key="1">
    <source>
        <dbReference type="PROSITE-ProRule" id="PRU00339"/>
    </source>
</evidence>
<comment type="caution">
    <text evidence="4">The sequence shown here is derived from an EMBL/GenBank/DDBJ whole genome shotgun (WGS) entry which is preliminary data.</text>
</comment>
<dbReference type="SUPFAM" id="SSF48452">
    <property type="entry name" value="TPR-like"/>
    <property type="match status" value="1"/>
</dbReference>
<name>A0ABU5AMU0_9HYPH</name>
<dbReference type="InterPro" id="IPR050697">
    <property type="entry name" value="Adenylyl/Guanylyl_Cyclase_3/4"/>
</dbReference>
<protein>
    <submittedName>
        <fullName evidence="4">Tetratricopeptide repeat protein</fullName>
    </submittedName>
</protein>
<dbReference type="InterPro" id="IPR029787">
    <property type="entry name" value="Nucleotide_cyclase"/>
</dbReference>
<dbReference type="Pfam" id="PF00211">
    <property type="entry name" value="Guanylate_cyc"/>
    <property type="match status" value="1"/>
</dbReference>
<dbReference type="RefSeq" id="WP_320320538.1">
    <property type="nucleotide sequence ID" value="NZ_JAVIIP010000006.1"/>
</dbReference>
<proteinExistence type="predicted"/>
<reference evidence="4 5" key="1">
    <citation type="submission" date="2023-08" db="EMBL/GenBank/DDBJ databases">
        <title>Implementing the SeqCode for naming new Mesorhizobium species isolated from Vachellia karroo root nodules.</title>
        <authorList>
            <person name="Van Lill M."/>
        </authorList>
    </citation>
    <scope>NUCLEOTIDE SEQUENCE [LARGE SCALE GENOMIC DNA]</scope>
    <source>
        <strain evidence="4 5">VK4B</strain>
    </source>
</reference>
<evidence type="ECO:0000256" key="2">
    <source>
        <dbReference type="SAM" id="Phobius"/>
    </source>
</evidence>
<feature type="domain" description="Guanylate cyclase" evidence="3">
    <location>
        <begin position="1"/>
        <end position="114"/>
    </location>
</feature>
<dbReference type="PROSITE" id="PS50005">
    <property type="entry name" value="TPR"/>
    <property type="match status" value="1"/>
</dbReference>
<dbReference type="SMART" id="SM00028">
    <property type="entry name" value="TPR"/>
    <property type="match status" value="2"/>
</dbReference>
<dbReference type="InterPro" id="IPR001054">
    <property type="entry name" value="A/G_cyclase"/>
</dbReference>
<dbReference type="PROSITE" id="PS50125">
    <property type="entry name" value="GUANYLATE_CYCLASE_2"/>
    <property type="match status" value="1"/>
</dbReference>
<dbReference type="CDD" id="cd07302">
    <property type="entry name" value="CHD"/>
    <property type="match status" value="1"/>
</dbReference>
<dbReference type="InterPro" id="IPR019734">
    <property type="entry name" value="TPR_rpt"/>
</dbReference>
<dbReference type="SUPFAM" id="SSF52964">
    <property type="entry name" value="TolB, N-terminal domain"/>
    <property type="match status" value="1"/>
</dbReference>
<feature type="transmembrane region" description="Helical" evidence="2">
    <location>
        <begin position="179"/>
        <end position="200"/>
    </location>
</feature>
<keyword evidence="2" id="KW-0472">Membrane</keyword>
<evidence type="ECO:0000313" key="4">
    <source>
        <dbReference type="EMBL" id="MDX8538606.1"/>
    </source>
</evidence>
<dbReference type="PANTHER" id="PTHR43081:SF19">
    <property type="entry name" value="PH-SENSITIVE ADENYLATE CYCLASE RV1264"/>
    <property type="match status" value="1"/>
</dbReference>
<feature type="repeat" description="TPR" evidence="1">
    <location>
        <begin position="435"/>
        <end position="468"/>
    </location>
</feature>
<organism evidence="4 5">
    <name type="scientific">Mesorhizobium abyssinicae</name>
    <dbReference type="NCBI Taxonomy" id="1209958"/>
    <lineage>
        <taxon>Bacteria</taxon>
        <taxon>Pseudomonadati</taxon>
        <taxon>Pseudomonadota</taxon>
        <taxon>Alphaproteobacteria</taxon>
        <taxon>Hyphomicrobiales</taxon>
        <taxon>Phyllobacteriaceae</taxon>
        <taxon>Mesorhizobium</taxon>
    </lineage>
</organism>
<dbReference type="Gene3D" id="3.40.50.10070">
    <property type="entry name" value="TolB, N-terminal domain"/>
    <property type="match status" value="1"/>
</dbReference>
<dbReference type="InterPro" id="IPR011990">
    <property type="entry name" value="TPR-like_helical_dom_sf"/>
</dbReference>
<keyword evidence="5" id="KW-1185">Reference proteome</keyword>
<dbReference type="Proteomes" id="UP001276564">
    <property type="component" value="Unassembled WGS sequence"/>
</dbReference>
<sequence>MATDIVGYSRLMDGDEAATLAAIKSLRAEVFDPLLAEHKGRVVKLMGDGALVEFNSVVDAVACAVAIQKAVAAHEAGLPSNRRIVFRIGINLGDVVVEGDDLFGDGVNVAARLEQLAPPGGVLISGTAYDQMRGKVGLPLDNMGEQRVKNISEPVRTYSVRMDGAPRAWKLRLRRFRRWVPVAAAAVCLLALTTSATWWFRPIDGVSDKPAIAVLPFDDIGDDEATGRLADGLTEDIVTDLARFPEFDVVARNSTEVYKGKPVDARTVADELDVQYVLAGSIQRQGERVRITAQLVDTRSNNHLWSDRWDRPAEDVFAVQNEIAEQITNRLGNGVGVIQEAGRIAAHRKPPGNLSAFEYYLLGTEKIERFTKEDIEEAIKLLNRAIELDPGLARAWVELYHSHNLLANFGVSPADELKAAADAAERAVRLDPGDAEAHVVLGMSFADRGDLARAKRELDKALQLAPGSAEILTFYAGWASTFGEPERGAEMVDKVMRLDPNYPVWASSSFSYAYFMVGRYEDALKVLDRLTEDNYGKWNWVVRSSSLAGRTRAWCALRA</sequence>
<dbReference type="SUPFAM" id="SSF55073">
    <property type="entry name" value="Nucleotide cyclase"/>
    <property type="match status" value="1"/>
</dbReference>
<dbReference type="Gene3D" id="3.30.70.1230">
    <property type="entry name" value="Nucleotide cyclase"/>
    <property type="match status" value="1"/>
</dbReference>
<accession>A0ABU5AMU0</accession>
<dbReference type="PANTHER" id="PTHR43081">
    <property type="entry name" value="ADENYLATE CYCLASE, TERMINAL-DIFFERENTIATION SPECIFIC-RELATED"/>
    <property type="match status" value="1"/>
</dbReference>
<evidence type="ECO:0000313" key="5">
    <source>
        <dbReference type="Proteomes" id="UP001276564"/>
    </source>
</evidence>